<protein>
    <submittedName>
        <fullName evidence="1">Uncharacterized protein</fullName>
    </submittedName>
</protein>
<accession>A0A0A9A322</accession>
<dbReference type="AlphaFoldDB" id="A0A0A9A322"/>
<reference evidence="1" key="2">
    <citation type="journal article" date="2015" name="Data Brief">
        <title>Shoot transcriptome of the giant reed, Arundo donax.</title>
        <authorList>
            <person name="Barrero R.A."/>
            <person name="Guerrero F.D."/>
            <person name="Moolhuijzen P."/>
            <person name="Goolsby J.A."/>
            <person name="Tidwell J."/>
            <person name="Bellgard S.E."/>
            <person name="Bellgard M.I."/>
        </authorList>
    </citation>
    <scope>NUCLEOTIDE SEQUENCE</scope>
    <source>
        <tissue evidence="1">Shoot tissue taken approximately 20 cm above the soil surface</tissue>
    </source>
</reference>
<dbReference type="EMBL" id="GBRH01256453">
    <property type="protein sequence ID" value="JAD41442.1"/>
    <property type="molecule type" value="Transcribed_RNA"/>
</dbReference>
<reference evidence="1" key="1">
    <citation type="submission" date="2014-09" db="EMBL/GenBank/DDBJ databases">
        <authorList>
            <person name="Magalhaes I.L.F."/>
            <person name="Oliveira U."/>
            <person name="Santos F.R."/>
            <person name="Vidigal T.H.D.A."/>
            <person name="Brescovit A.D."/>
            <person name="Santos A.J."/>
        </authorList>
    </citation>
    <scope>NUCLEOTIDE SEQUENCE</scope>
    <source>
        <tissue evidence="1">Shoot tissue taken approximately 20 cm above the soil surface</tissue>
    </source>
</reference>
<name>A0A0A9A322_ARUDO</name>
<sequence>MAAAFYWLLLGDSRRPWPASNRSKRR</sequence>
<organism evidence="1">
    <name type="scientific">Arundo donax</name>
    <name type="common">Giant reed</name>
    <name type="synonym">Donax arundinaceus</name>
    <dbReference type="NCBI Taxonomy" id="35708"/>
    <lineage>
        <taxon>Eukaryota</taxon>
        <taxon>Viridiplantae</taxon>
        <taxon>Streptophyta</taxon>
        <taxon>Embryophyta</taxon>
        <taxon>Tracheophyta</taxon>
        <taxon>Spermatophyta</taxon>
        <taxon>Magnoliopsida</taxon>
        <taxon>Liliopsida</taxon>
        <taxon>Poales</taxon>
        <taxon>Poaceae</taxon>
        <taxon>PACMAD clade</taxon>
        <taxon>Arundinoideae</taxon>
        <taxon>Arundineae</taxon>
        <taxon>Arundo</taxon>
    </lineage>
</organism>
<evidence type="ECO:0000313" key="1">
    <source>
        <dbReference type="EMBL" id="JAD41442.1"/>
    </source>
</evidence>
<proteinExistence type="predicted"/>